<organism evidence="2 3">
    <name type="scientific">Eiseniibacteriota bacterium</name>
    <dbReference type="NCBI Taxonomy" id="2212470"/>
    <lineage>
        <taxon>Bacteria</taxon>
        <taxon>Candidatus Eiseniibacteriota</taxon>
    </lineage>
</organism>
<protein>
    <submittedName>
        <fullName evidence="2">D-alanyl-D-alanine carboxypeptidase</fullName>
    </submittedName>
</protein>
<gene>
    <name evidence="2" type="ORF">E6K80_04695</name>
</gene>
<dbReference type="InterPro" id="IPR012338">
    <property type="entry name" value="Beta-lactam/transpept-like"/>
</dbReference>
<dbReference type="AlphaFoldDB" id="A0A538U766"/>
<dbReference type="Pfam" id="PF00768">
    <property type="entry name" value="Peptidase_S11"/>
    <property type="match status" value="1"/>
</dbReference>
<comment type="caution">
    <text evidence="2">The sequence shown here is derived from an EMBL/GenBank/DDBJ whole genome shotgun (WGS) entry which is preliminary data.</text>
</comment>
<keyword evidence="2" id="KW-0121">Carboxypeptidase</keyword>
<dbReference type="GO" id="GO:0009002">
    <property type="term" value="F:serine-type D-Ala-D-Ala carboxypeptidase activity"/>
    <property type="evidence" value="ECO:0007669"/>
    <property type="project" value="InterPro"/>
</dbReference>
<reference evidence="2 3" key="1">
    <citation type="journal article" date="2019" name="Nat. Microbiol.">
        <title>Mediterranean grassland soil C-N compound turnover is dependent on rainfall and depth, and is mediated by genomically divergent microorganisms.</title>
        <authorList>
            <person name="Diamond S."/>
            <person name="Andeer P.F."/>
            <person name="Li Z."/>
            <person name="Crits-Christoph A."/>
            <person name="Burstein D."/>
            <person name="Anantharaman K."/>
            <person name="Lane K.R."/>
            <person name="Thomas B.C."/>
            <person name="Pan C."/>
            <person name="Northen T.R."/>
            <person name="Banfield J.F."/>
        </authorList>
    </citation>
    <scope>NUCLEOTIDE SEQUENCE [LARGE SCALE GENOMIC DNA]</scope>
    <source>
        <strain evidence="2">WS_10</strain>
    </source>
</reference>
<feature type="domain" description="Peptidase S11 D-alanyl-D-alanine carboxypeptidase A N-terminal" evidence="1">
    <location>
        <begin position="1"/>
        <end position="117"/>
    </location>
</feature>
<evidence type="ECO:0000313" key="3">
    <source>
        <dbReference type="Proteomes" id="UP000319836"/>
    </source>
</evidence>
<dbReference type="GO" id="GO:0006508">
    <property type="term" value="P:proteolysis"/>
    <property type="evidence" value="ECO:0007669"/>
    <property type="project" value="InterPro"/>
</dbReference>
<keyword evidence="2" id="KW-0645">Protease</keyword>
<proteinExistence type="predicted"/>
<name>A0A538U766_UNCEI</name>
<dbReference type="InterPro" id="IPR001967">
    <property type="entry name" value="Peptidase_S11_N"/>
</dbReference>
<accession>A0A538U766</accession>
<keyword evidence="2" id="KW-0378">Hydrolase</keyword>
<dbReference type="EMBL" id="VBPA01000105">
    <property type="protein sequence ID" value="TMQ71736.1"/>
    <property type="molecule type" value="Genomic_DNA"/>
</dbReference>
<evidence type="ECO:0000313" key="2">
    <source>
        <dbReference type="EMBL" id="TMQ71736.1"/>
    </source>
</evidence>
<dbReference type="SUPFAM" id="SSF56601">
    <property type="entry name" value="beta-lactamase/transpeptidase-like"/>
    <property type="match status" value="1"/>
</dbReference>
<sequence>MNRKAVDLGLARTRFVEFTGLDERNVSTAADCARLLKAAAENPIIQDITTTRSYEFYGRYHDRNRPHAVYNTNRLLYGRYDIRGGKTGFINEAGYCLATWVHTQGRDMIAVVLGAPTAATRFADVVRLVQRTSSLNAPQTN</sequence>
<dbReference type="Gene3D" id="3.40.710.10">
    <property type="entry name" value="DD-peptidase/beta-lactamase superfamily"/>
    <property type="match status" value="1"/>
</dbReference>
<evidence type="ECO:0000259" key="1">
    <source>
        <dbReference type="Pfam" id="PF00768"/>
    </source>
</evidence>
<dbReference type="Proteomes" id="UP000319836">
    <property type="component" value="Unassembled WGS sequence"/>
</dbReference>